<protein>
    <submittedName>
        <fullName evidence="1">Uncharacterized protein</fullName>
    </submittedName>
</protein>
<evidence type="ECO:0000313" key="1">
    <source>
        <dbReference type="EMBL" id="OCH91793.1"/>
    </source>
</evidence>
<sequence>MLYLGIWSTQSPSRRRSRRVILHSFGHGPPLRCYHALTIIQWTLQPNRSSHMTCFNLKHIVRWKRYSSSAGLLATALSARSPCARTGQLDSMCNYRVSTTTSSDLCVCAYFCLWSMTETSTRHRWQQIPAYLDPKDTSGSREHDNVYHKWKPAHTTFQS</sequence>
<evidence type="ECO:0000313" key="2">
    <source>
        <dbReference type="Proteomes" id="UP000250043"/>
    </source>
</evidence>
<dbReference type="Proteomes" id="UP000250043">
    <property type="component" value="Unassembled WGS sequence"/>
</dbReference>
<accession>A0A8E2AWU3</accession>
<organism evidence="1 2">
    <name type="scientific">Obba rivulosa</name>
    <dbReference type="NCBI Taxonomy" id="1052685"/>
    <lineage>
        <taxon>Eukaryota</taxon>
        <taxon>Fungi</taxon>
        <taxon>Dikarya</taxon>
        <taxon>Basidiomycota</taxon>
        <taxon>Agaricomycotina</taxon>
        <taxon>Agaricomycetes</taxon>
        <taxon>Polyporales</taxon>
        <taxon>Gelatoporiaceae</taxon>
        <taxon>Obba</taxon>
    </lineage>
</organism>
<reference evidence="1 2" key="1">
    <citation type="submission" date="2016-07" db="EMBL/GenBank/DDBJ databases">
        <title>Draft genome of the white-rot fungus Obba rivulosa 3A-2.</title>
        <authorList>
            <consortium name="DOE Joint Genome Institute"/>
            <person name="Miettinen O."/>
            <person name="Riley R."/>
            <person name="Acob R."/>
            <person name="Barry K."/>
            <person name="Cullen D."/>
            <person name="De Vries R."/>
            <person name="Hainaut M."/>
            <person name="Hatakka A."/>
            <person name="Henrissat B."/>
            <person name="Hilden K."/>
            <person name="Kuo R."/>
            <person name="Labutti K."/>
            <person name="Lipzen A."/>
            <person name="Makela M.R."/>
            <person name="Sandor L."/>
            <person name="Spatafora J.W."/>
            <person name="Grigoriev I.V."/>
            <person name="Hibbett D.S."/>
        </authorList>
    </citation>
    <scope>NUCLEOTIDE SEQUENCE [LARGE SCALE GENOMIC DNA]</scope>
    <source>
        <strain evidence="1 2">3A-2</strain>
    </source>
</reference>
<dbReference type="EMBL" id="KV722379">
    <property type="protein sequence ID" value="OCH91793.1"/>
    <property type="molecule type" value="Genomic_DNA"/>
</dbReference>
<dbReference type="AlphaFoldDB" id="A0A8E2AWU3"/>
<gene>
    <name evidence="1" type="ORF">OBBRIDRAFT_505955</name>
</gene>
<proteinExistence type="predicted"/>
<keyword evidence="2" id="KW-1185">Reference proteome</keyword>
<name>A0A8E2AWU3_9APHY</name>